<evidence type="ECO:0000313" key="2">
    <source>
        <dbReference type="EMBL" id="AEE51349.1"/>
    </source>
</evidence>
<dbReference type="RefSeq" id="WP_013765889.1">
    <property type="nucleotide sequence ID" value="NC_015510.1"/>
</dbReference>
<dbReference type="eggNOG" id="COG1451">
    <property type="taxonomic scope" value="Bacteria"/>
</dbReference>
<dbReference type="PANTHER" id="PTHR30399">
    <property type="entry name" value="UNCHARACTERIZED PROTEIN YGJP"/>
    <property type="match status" value="1"/>
</dbReference>
<dbReference type="CDD" id="cd07344">
    <property type="entry name" value="M48_yhfN_like"/>
    <property type="match status" value="1"/>
</dbReference>
<dbReference type="AlphaFoldDB" id="F4KWK9"/>
<organism evidence="2 3">
    <name type="scientific">Haliscomenobacter hydrossis (strain ATCC 27775 / DSM 1100 / LMG 10767 / O)</name>
    <dbReference type="NCBI Taxonomy" id="760192"/>
    <lineage>
        <taxon>Bacteria</taxon>
        <taxon>Pseudomonadati</taxon>
        <taxon>Bacteroidota</taxon>
        <taxon>Saprospiria</taxon>
        <taxon>Saprospirales</taxon>
        <taxon>Haliscomenobacteraceae</taxon>
        <taxon>Haliscomenobacter</taxon>
    </lineage>
</organism>
<dbReference type="Pfam" id="PF01863">
    <property type="entry name" value="YgjP-like"/>
    <property type="match status" value="1"/>
</dbReference>
<reference key="2">
    <citation type="submission" date="2011-04" db="EMBL/GenBank/DDBJ databases">
        <title>Complete sequence of chromosome of Haliscomenobacter hydrossis DSM 1100.</title>
        <authorList>
            <consortium name="US DOE Joint Genome Institute (JGI-PGF)"/>
            <person name="Lucas S."/>
            <person name="Han J."/>
            <person name="Lapidus A."/>
            <person name="Bruce D."/>
            <person name="Goodwin L."/>
            <person name="Pitluck S."/>
            <person name="Peters L."/>
            <person name="Kyrpides N."/>
            <person name="Mavromatis K."/>
            <person name="Ivanova N."/>
            <person name="Ovchinnikova G."/>
            <person name="Pagani I."/>
            <person name="Daligault H."/>
            <person name="Detter J.C."/>
            <person name="Han C."/>
            <person name="Land M."/>
            <person name="Hauser L."/>
            <person name="Markowitz V."/>
            <person name="Cheng J.-F."/>
            <person name="Hugenholtz P."/>
            <person name="Woyke T."/>
            <person name="Wu D."/>
            <person name="Verbarg S."/>
            <person name="Frueling A."/>
            <person name="Brambilla E."/>
            <person name="Klenk H.-P."/>
            <person name="Eisen J.A."/>
        </authorList>
    </citation>
    <scope>NUCLEOTIDE SEQUENCE</scope>
    <source>
        <strain>DSM 1100</strain>
    </source>
</reference>
<gene>
    <name evidence="2" type="ordered locus">Halhy_3494</name>
</gene>
<reference evidence="2 3" key="1">
    <citation type="journal article" date="2011" name="Stand. Genomic Sci.">
        <title>Complete genome sequence of Haliscomenobacter hydrossis type strain (O).</title>
        <authorList>
            <consortium name="US DOE Joint Genome Institute (JGI-PGF)"/>
            <person name="Daligault H."/>
            <person name="Lapidus A."/>
            <person name="Zeytun A."/>
            <person name="Nolan M."/>
            <person name="Lucas S."/>
            <person name="Del Rio T.G."/>
            <person name="Tice H."/>
            <person name="Cheng J.F."/>
            <person name="Tapia R."/>
            <person name="Han C."/>
            <person name="Goodwin L."/>
            <person name="Pitluck S."/>
            <person name="Liolios K."/>
            <person name="Pagani I."/>
            <person name="Ivanova N."/>
            <person name="Huntemann M."/>
            <person name="Mavromatis K."/>
            <person name="Mikhailova N."/>
            <person name="Pati A."/>
            <person name="Chen A."/>
            <person name="Palaniappan K."/>
            <person name="Land M."/>
            <person name="Hauser L."/>
            <person name="Brambilla E.M."/>
            <person name="Rohde M."/>
            <person name="Verbarg S."/>
            <person name="Goker M."/>
            <person name="Bristow J."/>
            <person name="Eisen J.A."/>
            <person name="Markowitz V."/>
            <person name="Hugenholtz P."/>
            <person name="Kyrpides N.C."/>
            <person name="Klenk H.P."/>
            <person name="Woyke T."/>
        </authorList>
    </citation>
    <scope>NUCLEOTIDE SEQUENCE [LARGE SCALE GENOMIC DNA]</scope>
    <source>
        <strain evidence="3">ATCC 27775 / DSM 1100 / LMG 10767 / O</strain>
    </source>
</reference>
<keyword evidence="3" id="KW-1185">Reference proteome</keyword>
<feature type="domain" description="YgjP-like metallopeptidase" evidence="1">
    <location>
        <begin position="34"/>
        <end position="236"/>
    </location>
</feature>
<dbReference type="KEGG" id="hhy:Halhy_3494"/>
<proteinExistence type="predicted"/>
<dbReference type="Proteomes" id="UP000008461">
    <property type="component" value="Chromosome"/>
</dbReference>
<dbReference type="InterPro" id="IPR053136">
    <property type="entry name" value="UTP_pyrophosphatase-like"/>
</dbReference>
<evidence type="ECO:0000313" key="3">
    <source>
        <dbReference type="Proteomes" id="UP000008461"/>
    </source>
</evidence>
<accession>F4KWK9</accession>
<evidence type="ECO:0000259" key="1">
    <source>
        <dbReference type="Pfam" id="PF01863"/>
    </source>
</evidence>
<name>F4KWK9_HALH1</name>
<sequence length="243" mass="27852">MFPASITLDGHPVPVKVIRERRTSFRAATGKAGFILRLPKRLAKSEEQRAWTWFETWAKQLHQDKPDFFQRFRSKKYEDGDTVQVGARRYSIGISLEDRAAHTAKLHPNRYIQLNLVSSASPEEHNKAAATLLSRVVAKDFLPEFSRRVEELNRLYFSKTIKGISFKNTSSRWGSCSNTGNLNFSTRLLFAPAEVVDYVIIHELAHLIEMNHSERFWALVAQAMPDYKLKEKWLKANGAGLGF</sequence>
<dbReference type="EMBL" id="CP002691">
    <property type="protein sequence ID" value="AEE51349.1"/>
    <property type="molecule type" value="Genomic_DNA"/>
</dbReference>
<dbReference type="Gene3D" id="3.30.2010.10">
    <property type="entry name" value="Metalloproteases ('zincins'), catalytic domain"/>
    <property type="match status" value="1"/>
</dbReference>
<dbReference type="OrthoDB" id="9811177at2"/>
<protein>
    <recommendedName>
        <fullName evidence="1">YgjP-like metallopeptidase domain-containing protein</fullName>
    </recommendedName>
</protein>
<dbReference type="HOGENOM" id="CLU_065947_2_2_10"/>
<dbReference type="PANTHER" id="PTHR30399:SF1">
    <property type="entry name" value="UTP PYROPHOSPHATASE"/>
    <property type="match status" value="1"/>
</dbReference>
<dbReference type="InterPro" id="IPR002725">
    <property type="entry name" value="YgjP-like_metallopeptidase"/>
</dbReference>